<gene>
    <name evidence="5" type="ORF">GCM10009097_11690</name>
</gene>
<dbReference type="Pfam" id="PF00561">
    <property type="entry name" value="Abhydrolase_1"/>
    <property type="match status" value="1"/>
</dbReference>
<dbReference type="Proteomes" id="UP001501706">
    <property type="component" value="Unassembled WGS sequence"/>
</dbReference>
<dbReference type="Gene3D" id="3.40.50.1820">
    <property type="entry name" value="alpha/beta hydrolase"/>
    <property type="match status" value="1"/>
</dbReference>
<dbReference type="InterPro" id="IPR029058">
    <property type="entry name" value="AB_hydrolase_fold"/>
</dbReference>
<dbReference type="InterPro" id="IPR008220">
    <property type="entry name" value="HAT_MetX-like"/>
</dbReference>
<keyword evidence="6" id="KW-1185">Reference proteome</keyword>
<evidence type="ECO:0000256" key="3">
    <source>
        <dbReference type="ARBA" id="ARBA00023315"/>
    </source>
</evidence>
<keyword evidence="3" id="KW-0012">Acyltransferase</keyword>
<feature type="domain" description="AB hydrolase-1" evidence="4">
    <location>
        <begin position="44"/>
        <end position="304"/>
    </location>
</feature>
<reference evidence="5 6" key="1">
    <citation type="journal article" date="2019" name="Int. J. Syst. Evol. Microbiol.">
        <title>The Global Catalogue of Microorganisms (GCM) 10K type strain sequencing project: providing services to taxonomists for standard genome sequencing and annotation.</title>
        <authorList>
            <consortium name="The Broad Institute Genomics Platform"/>
            <consortium name="The Broad Institute Genome Sequencing Center for Infectious Disease"/>
            <person name="Wu L."/>
            <person name="Ma J."/>
        </authorList>
    </citation>
    <scope>NUCLEOTIDE SEQUENCE [LARGE SCALE GENOMIC DNA]</scope>
    <source>
        <strain evidence="5 6">JCM 14330</strain>
    </source>
</reference>
<evidence type="ECO:0000256" key="2">
    <source>
        <dbReference type="ARBA" id="ARBA00023167"/>
    </source>
</evidence>
<evidence type="ECO:0000259" key="4">
    <source>
        <dbReference type="Pfam" id="PF00561"/>
    </source>
</evidence>
<dbReference type="PANTHER" id="PTHR32268">
    <property type="entry name" value="HOMOSERINE O-ACETYLTRANSFERASE"/>
    <property type="match status" value="1"/>
</dbReference>
<dbReference type="SUPFAM" id="SSF53474">
    <property type="entry name" value="alpha/beta-Hydrolases"/>
    <property type="match status" value="1"/>
</dbReference>
<sequence>MTDLPAATGVHIEPGLPLDLGGRLAPARLSWCRYGPEPAQASRVVLFLHGISASPQALPIPGADPAPDAGWGAGWIGPGRHYDTRDCCVLVPNALGSCFGSSGPSSQADPAGFPAVTIGDTVRLQGRWLASLGISRLDEVIGYSYGGYQAFQWAVAAPADTSRVVVLASGPAGNGTPAELDRLRALARAWQAGEPQARAQWQRLREATLTRYGQADWLAASGVADPAPAIAHEAARWTERFSPWSLAALRKAAMSFDVRARLPACRTPVRWLLGSGDRLFPPEHGLVLSPFIRQAVVHGRAGHLSPMLESAAWQRALHA</sequence>
<keyword evidence="2" id="KW-0028">Amino-acid biosynthesis</keyword>
<evidence type="ECO:0000313" key="6">
    <source>
        <dbReference type="Proteomes" id="UP001501706"/>
    </source>
</evidence>
<keyword evidence="1" id="KW-0808">Transferase</keyword>
<dbReference type="EMBL" id="BAAAEN010000003">
    <property type="protein sequence ID" value="GAA0497172.1"/>
    <property type="molecule type" value="Genomic_DNA"/>
</dbReference>
<dbReference type="InterPro" id="IPR000073">
    <property type="entry name" value="AB_hydrolase_1"/>
</dbReference>
<organism evidence="5 6">
    <name type="scientific">Pigmentiphaga daeguensis</name>
    <dbReference type="NCBI Taxonomy" id="414049"/>
    <lineage>
        <taxon>Bacteria</taxon>
        <taxon>Pseudomonadati</taxon>
        <taxon>Pseudomonadota</taxon>
        <taxon>Betaproteobacteria</taxon>
        <taxon>Burkholderiales</taxon>
        <taxon>Alcaligenaceae</taxon>
        <taxon>Pigmentiphaga</taxon>
    </lineage>
</organism>
<keyword evidence="2" id="KW-0486">Methionine biosynthesis</keyword>
<protein>
    <submittedName>
        <fullName evidence="5">Homoserine O-acetyltransferase</fullName>
    </submittedName>
</protein>
<comment type="caution">
    <text evidence="5">The sequence shown here is derived from an EMBL/GenBank/DDBJ whole genome shotgun (WGS) entry which is preliminary data.</text>
</comment>
<proteinExistence type="predicted"/>
<name>A0ABN1BG92_9BURK</name>
<evidence type="ECO:0000256" key="1">
    <source>
        <dbReference type="ARBA" id="ARBA00022679"/>
    </source>
</evidence>
<evidence type="ECO:0000313" key="5">
    <source>
        <dbReference type="EMBL" id="GAA0497172.1"/>
    </source>
</evidence>
<accession>A0ABN1BG92</accession>
<dbReference type="PANTHER" id="PTHR32268:SF11">
    <property type="entry name" value="HOMOSERINE O-ACETYLTRANSFERASE"/>
    <property type="match status" value="1"/>
</dbReference>
<dbReference type="RefSeq" id="WP_087837726.1">
    <property type="nucleotide sequence ID" value="NZ_BAAAEN010000003.1"/>
</dbReference>